<gene>
    <name evidence="1" type="ORF">BECKDK2373B_GA0170837_101248</name>
</gene>
<dbReference type="AlphaFoldDB" id="A0A450S3A1"/>
<evidence type="ECO:0000313" key="1">
    <source>
        <dbReference type="EMBL" id="VFJ46147.1"/>
    </source>
</evidence>
<reference evidence="1" key="1">
    <citation type="submission" date="2019-02" db="EMBL/GenBank/DDBJ databases">
        <authorList>
            <person name="Gruber-Vodicka R. H."/>
            <person name="Seah K. B. B."/>
        </authorList>
    </citation>
    <scope>NUCLEOTIDE SEQUENCE</scope>
    <source>
        <strain evidence="1">BECK_DK47</strain>
    </source>
</reference>
<sequence length="164" mass="18110">MKATVYIESSVISYLTSKPSRDVVTAARQTITVEWWEERRARYEIFISALIEDEISQGDPKAAERRLALVDDIPALDITDRANVLAKDLIAQGAVPKSSEEDALHIGIATVAGMDYLLTWNFKHINNAETKGAIAKVVQQHGFVCPVLCSPEELSEASPQTNQQ</sequence>
<dbReference type="InterPro" id="IPR029060">
    <property type="entry name" value="PIN-like_dom_sf"/>
</dbReference>
<evidence type="ECO:0008006" key="2">
    <source>
        <dbReference type="Google" id="ProtNLM"/>
    </source>
</evidence>
<dbReference type="SUPFAM" id="SSF88723">
    <property type="entry name" value="PIN domain-like"/>
    <property type="match status" value="1"/>
</dbReference>
<dbReference type="CDD" id="cd18687">
    <property type="entry name" value="PIN_VapC-like"/>
    <property type="match status" value="1"/>
</dbReference>
<dbReference type="Gene3D" id="3.40.50.1010">
    <property type="entry name" value="5'-nuclease"/>
    <property type="match status" value="1"/>
</dbReference>
<accession>A0A450S3A1</accession>
<name>A0A450S3A1_9GAMM</name>
<organism evidence="1">
    <name type="scientific">Candidatus Kentrum sp. DK</name>
    <dbReference type="NCBI Taxonomy" id="2126562"/>
    <lineage>
        <taxon>Bacteria</taxon>
        <taxon>Pseudomonadati</taxon>
        <taxon>Pseudomonadota</taxon>
        <taxon>Gammaproteobacteria</taxon>
        <taxon>Candidatus Kentrum</taxon>
    </lineage>
</organism>
<dbReference type="EMBL" id="CAADEX010000012">
    <property type="protein sequence ID" value="VFJ46147.1"/>
    <property type="molecule type" value="Genomic_DNA"/>
</dbReference>
<proteinExistence type="predicted"/>
<protein>
    <recommendedName>
        <fullName evidence="2">PIN domain-containing protein</fullName>
    </recommendedName>
</protein>